<evidence type="ECO:0000259" key="4">
    <source>
        <dbReference type="Pfam" id="PF13863"/>
    </source>
</evidence>
<dbReference type="AlphaFoldDB" id="A0A813FFN3"/>
<gene>
    <name evidence="5" type="ORF">PGLA1383_LOCUS29390</name>
    <name evidence="6" type="ORF">PGLA2088_LOCUS81</name>
</gene>
<feature type="compositionally biased region" description="Low complexity" evidence="3">
    <location>
        <begin position="610"/>
        <end position="631"/>
    </location>
</feature>
<dbReference type="OMA" id="SSENWIL"/>
<feature type="region of interest" description="Disordered" evidence="3">
    <location>
        <begin position="272"/>
        <end position="331"/>
    </location>
</feature>
<dbReference type="InterPro" id="IPR051147">
    <property type="entry name" value="CFAP_domain-containing"/>
</dbReference>
<dbReference type="PANTHER" id="PTHR21683">
    <property type="entry name" value="COILED-COIL DOMAIN-CONTAINING PROTEIN 42 LIKE-2-LIKE-RELATED"/>
    <property type="match status" value="1"/>
</dbReference>
<dbReference type="Pfam" id="PF13863">
    <property type="entry name" value="DUF4200"/>
    <property type="match status" value="1"/>
</dbReference>
<feature type="region of interest" description="Disordered" evidence="3">
    <location>
        <begin position="585"/>
        <end position="643"/>
    </location>
</feature>
<feature type="domain" description="DUF4200" evidence="4">
    <location>
        <begin position="121"/>
        <end position="238"/>
    </location>
</feature>
<dbReference type="EMBL" id="CAJNNW010000051">
    <property type="protein sequence ID" value="CAE8622656.1"/>
    <property type="molecule type" value="Genomic_DNA"/>
</dbReference>
<dbReference type="OrthoDB" id="10264063at2759"/>
<proteinExistence type="predicted"/>
<evidence type="ECO:0000256" key="2">
    <source>
        <dbReference type="SAM" id="Coils"/>
    </source>
</evidence>
<feature type="coiled-coil region" evidence="2">
    <location>
        <begin position="195"/>
        <end position="222"/>
    </location>
</feature>
<dbReference type="EMBL" id="CAJNNV010025031">
    <property type="protein sequence ID" value="CAE8611589.1"/>
    <property type="molecule type" value="Genomic_DNA"/>
</dbReference>
<evidence type="ECO:0000313" key="6">
    <source>
        <dbReference type="EMBL" id="CAE8622656.1"/>
    </source>
</evidence>
<dbReference type="Proteomes" id="UP000654075">
    <property type="component" value="Unassembled WGS sequence"/>
</dbReference>
<feature type="compositionally biased region" description="Basic and acidic residues" evidence="3">
    <location>
        <begin position="279"/>
        <end position="293"/>
    </location>
</feature>
<evidence type="ECO:0000313" key="7">
    <source>
        <dbReference type="Proteomes" id="UP000654075"/>
    </source>
</evidence>
<keyword evidence="1 2" id="KW-0175">Coiled coil</keyword>
<dbReference type="PANTHER" id="PTHR21683:SF3">
    <property type="entry name" value="CILIA AND FLAGELLA ASSOCIATED PROTEIN 100"/>
    <property type="match status" value="1"/>
</dbReference>
<dbReference type="Proteomes" id="UP000626109">
    <property type="component" value="Unassembled WGS sequence"/>
</dbReference>
<feature type="compositionally biased region" description="Basic and acidic residues" evidence="3">
    <location>
        <begin position="309"/>
        <end position="318"/>
    </location>
</feature>
<sequence>MARPGGDSGVNPFSLPAEMQCFWLQEPVPERSQEERAQERQLKVWEKPTCTSKYSAIRKVRDEELPMAPLNPVLASQLAAAKGRVMEEERPDGTFLTTIATKPAVGLVDPLRKSEKDIRTYVQKKREVFLVHMACDNKRDEIVRLEKMAKAKEEALSTSQQMLDEDAKRFEEYLQDRIARAQKATRDSEAHAKKKAEKLQKIKNLKQSIAGVQSETAKLREVRDECARYKDFLSKLTPIEWKEKQKQIKMARKAKRKERWIAEQMAPSLEKLAEEEEKLLEKSAQEESEADQRMKRRGKHRRREDEEEMQQRQHEIDAKHKRIQKKREDDEKRTALLYKDESSDEEYELCFKEPHQLMDSFTELEELNLFLIQSSQETEQQLDEIHHTFEHTKQDMGVKVQQLKDNIKQLDHSIAQEKRRGEELIHSHAEKASTVVQDKKLASLASKVNDVYLRCSHLASQDSDTLQKLGSIESKIEELIQGLDEAYHQDSELVMRLEWQKERDRRERVRENRIKEQMDKQEERLRSSLVRSQAPVFKKAGKQVMYRSPPLRQERKVVKDTTDDEAYAKDHKVFAIYIDRKTGVPQTETPTIEEPRRGVTSASAPTAALVPFPARRASSSPNSPAGSPVAGEPDSPGGGTAAS</sequence>
<accession>A0A813FFN3</accession>
<dbReference type="InterPro" id="IPR025252">
    <property type="entry name" value="DUF4200"/>
</dbReference>
<protein>
    <recommendedName>
        <fullName evidence="4">DUF4200 domain-containing protein</fullName>
    </recommendedName>
</protein>
<keyword evidence="7" id="KW-1185">Reference proteome</keyword>
<name>A0A813FFN3_POLGL</name>
<organism evidence="5 7">
    <name type="scientific">Polarella glacialis</name>
    <name type="common">Dinoflagellate</name>
    <dbReference type="NCBI Taxonomy" id="89957"/>
    <lineage>
        <taxon>Eukaryota</taxon>
        <taxon>Sar</taxon>
        <taxon>Alveolata</taxon>
        <taxon>Dinophyceae</taxon>
        <taxon>Suessiales</taxon>
        <taxon>Suessiaceae</taxon>
        <taxon>Polarella</taxon>
    </lineage>
</organism>
<evidence type="ECO:0000256" key="3">
    <source>
        <dbReference type="SAM" id="MobiDB-lite"/>
    </source>
</evidence>
<evidence type="ECO:0000313" key="5">
    <source>
        <dbReference type="EMBL" id="CAE8611589.1"/>
    </source>
</evidence>
<reference evidence="5" key="1">
    <citation type="submission" date="2021-02" db="EMBL/GenBank/DDBJ databases">
        <authorList>
            <person name="Dougan E. K."/>
            <person name="Rhodes N."/>
            <person name="Thang M."/>
            <person name="Chan C."/>
        </authorList>
    </citation>
    <scope>NUCLEOTIDE SEQUENCE</scope>
</reference>
<evidence type="ECO:0000256" key="1">
    <source>
        <dbReference type="ARBA" id="ARBA00023054"/>
    </source>
</evidence>
<comment type="caution">
    <text evidence="5">The sequence shown here is derived from an EMBL/GenBank/DDBJ whole genome shotgun (WGS) entry which is preliminary data.</text>
</comment>
<dbReference type="GO" id="GO:0005856">
    <property type="term" value="C:cytoskeleton"/>
    <property type="evidence" value="ECO:0007669"/>
    <property type="project" value="UniProtKB-ARBA"/>
</dbReference>